<proteinExistence type="predicted"/>
<dbReference type="AlphaFoldDB" id="A0A7J6AQS6"/>
<reference evidence="2 3" key="1">
    <citation type="submission" date="2020-02" db="EMBL/GenBank/DDBJ databases">
        <title>A chromosome-scale genome assembly of the black bullhead catfish (Ameiurus melas).</title>
        <authorList>
            <person name="Wen M."/>
            <person name="Zham M."/>
            <person name="Cabau C."/>
            <person name="Klopp C."/>
            <person name="Donnadieu C."/>
            <person name="Roques C."/>
            <person name="Bouchez O."/>
            <person name="Lampietro C."/>
            <person name="Jouanno E."/>
            <person name="Herpin A."/>
            <person name="Louis A."/>
            <person name="Berthelot C."/>
            <person name="Parey E."/>
            <person name="Roest-Crollius H."/>
            <person name="Braasch I."/>
            <person name="Postlethwait J."/>
            <person name="Robinson-Rechavi M."/>
            <person name="Echchiki A."/>
            <person name="Begum T."/>
            <person name="Montfort J."/>
            <person name="Schartl M."/>
            <person name="Bobe J."/>
            <person name="Guiguen Y."/>
        </authorList>
    </citation>
    <scope>NUCLEOTIDE SEQUENCE [LARGE SCALE GENOMIC DNA]</scope>
    <source>
        <strain evidence="2">M_S1</strain>
        <tissue evidence="2">Blood</tissue>
    </source>
</reference>
<organism evidence="2 3">
    <name type="scientific">Ameiurus melas</name>
    <name type="common">Black bullhead</name>
    <name type="synonym">Silurus melas</name>
    <dbReference type="NCBI Taxonomy" id="219545"/>
    <lineage>
        <taxon>Eukaryota</taxon>
        <taxon>Metazoa</taxon>
        <taxon>Chordata</taxon>
        <taxon>Craniata</taxon>
        <taxon>Vertebrata</taxon>
        <taxon>Euteleostomi</taxon>
        <taxon>Actinopterygii</taxon>
        <taxon>Neopterygii</taxon>
        <taxon>Teleostei</taxon>
        <taxon>Ostariophysi</taxon>
        <taxon>Siluriformes</taxon>
        <taxon>Ictaluridae</taxon>
        <taxon>Ameiurus</taxon>
    </lineage>
</organism>
<accession>A0A7J6AQS6</accession>
<protein>
    <submittedName>
        <fullName evidence="2">Uncharacterized protein</fullName>
    </submittedName>
</protein>
<keyword evidence="1" id="KW-0732">Signal</keyword>
<evidence type="ECO:0000313" key="3">
    <source>
        <dbReference type="Proteomes" id="UP000593565"/>
    </source>
</evidence>
<feature type="signal peptide" evidence="1">
    <location>
        <begin position="1"/>
        <end position="20"/>
    </location>
</feature>
<evidence type="ECO:0000313" key="2">
    <source>
        <dbReference type="EMBL" id="KAF4085045.1"/>
    </source>
</evidence>
<dbReference type="Proteomes" id="UP000593565">
    <property type="component" value="Unassembled WGS sequence"/>
</dbReference>
<comment type="caution">
    <text evidence="2">The sequence shown here is derived from an EMBL/GenBank/DDBJ whole genome shotgun (WGS) entry which is preliminary data.</text>
</comment>
<dbReference type="EMBL" id="JAAGNN010000009">
    <property type="protein sequence ID" value="KAF4085045.1"/>
    <property type="molecule type" value="Genomic_DNA"/>
</dbReference>
<gene>
    <name evidence="2" type="ORF">AMELA_G00112870</name>
</gene>
<evidence type="ECO:0000256" key="1">
    <source>
        <dbReference type="SAM" id="SignalP"/>
    </source>
</evidence>
<name>A0A7J6AQS6_AMEME</name>
<keyword evidence="3" id="KW-1185">Reference proteome</keyword>
<feature type="chain" id="PRO_5029773557" evidence="1">
    <location>
        <begin position="21"/>
        <end position="133"/>
    </location>
</feature>
<sequence length="133" mass="14821">MQKMFLAVLCILLFTGSILQLESCKYKMAILQAANVSCFSKMKQETPCNNVHPSCITEEWHGLTCIKWSDVDLTCVDNDLNKVSIDKQACAQDQESLNCIREFQNRKATTSVMNKASAVTIYCGGMAVTVQLE</sequence>